<name>A0A172T150_FERPE</name>
<dbReference type="AlphaFoldDB" id="A0A172T150"/>
<evidence type="ECO:0000313" key="1">
    <source>
        <dbReference type="EMBL" id="ANE40727.1"/>
    </source>
</evidence>
<reference evidence="2" key="2">
    <citation type="journal article" date="2020" name="mSystems">
        <title>Genome- and Community-Level Interaction Insights into Carbon Utilization and Element Cycling Functions of Hydrothermarchaeota in Hydrothermal Sediment.</title>
        <authorList>
            <person name="Zhou Z."/>
            <person name="Liu Y."/>
            <person name="Xu W."/>
            <person name="Pan J."/>
            <person name="Luo Z.H."/>
            <person name="Li M."/>
        </authorList>
    </citation>
    <scope>NUCLEOTIDE SEQUENCE [LARGE SCALE GENOMIC DNA]</scope>
    <source>
        <strain evidence="3">SpSt-604</strain>
        <strain evidence="2">SpSt-640</strain>
    </source>
</reference>
<dbReference type="OMA" id="MQKEICR"/>
<reference evidence="1 4" key="1">
    <citation type="submission" date="2014-08" db="EMBL/GenBank/DDBJ databases">
        <title>Fervidobacterium pennivorans DYC genome.</title>
        <authorList>
            <person name="Wushke S."/>
        </authorList>
    </citation>
    <scope>NUCLEOTIDE SEQUENCE [LARGE SCALE GENOMIC DNA]</scope>
    <source>
        <strain evidence="1 4">DYC</strain>
    </source>
</reference>
<evidence type="ECO:0000313" key="4">
    <source>
        <dbReference type="Proteomes" id="UP000077096"/>
    </source>
</evidence>
<protein>
    <submittedName>
        <fullName evidence="1">Uncharacterized protein</fullName>
    </submittedName>
</protein>
<sequence length="78" mass="9132">MQKEICRFVDYIIEVENKRAAIYISDELVYKPAVVRFHGQEIYRGRLPYVLFLQLPAHMSPEVVGFLLRIKTGSVFKT</sequence>
<evidence type="ECO:0000313" key="3">
    <source>
        <dbReference type="EMBL" id="HGU41629.1"/>
    </source>
</evidence>
<proteinExistence type="predicted"/>
<dbReference type="EMBL" id="DTBH01000087">
    <property type="protein sequence ID" value="HGQ77055.1"/>
    <property type="molecule type" value="Genomic_DNA"/>
</dbReference>
<organism evidence="1 4">
    <name type="scientific">Fervidobacterium pennivorans</name>
    <dbReference type="NCBI Taxonomy" id="93466"/>
    <lineage>
        <taxon>Bacteria</taxon>
        <taxon>Thermotogati</taxon>
        <taxon>Thermotogota</taxon>
        <taxon>Thermotogae</taxon>
        <taxon>Thermotogales</taxon>
        <taxon>Fervidobacteriaceae</taxon>
        <taxon>Fervidobacterium</taxon>
    </lineage>
</organism>
<accession>A0A172T150</accession>
<dbReference type="KEGG" id="fng:JM64_00820"/>
<gene>
    <name evidence="3" type="ORF">ENT72_01715</name>
    <name evidence="2" type="ORF">ENU12_03885</name>
    <name evidence="1" type="ORF">JM64_00820</name>
</gene>
<dbReference type="OrthoDB" id="9840689at2"/>
<dbReference type="EMBL" id="DSZT01000054">
    <property type="protein sequence ID" value="HGU41629.1"/>
    <property type="molecule type" value="Genomic_DNA"/>
</dbReference>
<dbReference type="Proteomes" id="UP000077096">
    <property type="component" value="Chromosome"/>
</dbReference>
<dbReference type="PATRIC" id="fig|93466.3.peg.190"/>
<dbReference type="EMBL" id="CP011393">
    <property type="protein sequence ID" value="ANE40727.1"/>
    <property type="molecule type" value="Genomic_DNA"/>
</dbReference>
<evidence type="ECO:0000313" key="2">
    <source>
        <dbReference type="EMBL" id="HGQ77055.1"/>
    </source>
</evidence>